<dbReference type="Gene3D" id="1.10.10.1400">
    <property type="entry name" value="Terminase, small subunit, N-terminal DNA-binding domain, HTH motif"/>
    <property type="match status" value="1"/>
</dbReference>
<sequence>MAKKHSDLLIKEIRKEYEAGSSINHLSKKYKVSSGTIKYWSTNNGWKKKKQNQPTVNQPTEIEKTTYPTNQIKEVGRSEKEIIKSIDKKIERDRHLNDSEKDFCHIYIKTFNGALAVKKAGYTTKYPERYAYTLLQKDKIKKYINELQDEIRQNVIVNMGNVIDLMKRVAFADIGDFVEFGSEEKENSSGEKYKKNYINFKDIEEVDGQLINEVSVGKDGIKVKLVSKEKALEFLAKYMDYPDKLAKERFEHDKEKYNDEKAIEVENENNSKNIITEIIGKADLNAKNNNS</sequence>
<proteinExistence type="predicted"/>
<dbReference type="eggNOG" id="COG3728">
    <property type="taxonomic scope" value="Bacteria"/>
</dbReference>
<dbReference type="PANTHER" id="PTHR41328:SF3">
    <property type="entry name" value="PBSX PHAGE TERMINASE SMALL SUBUNIT"/>
    <property type="match status" value="1"/>
</dbReference>
<keyword evidence="1" id="KW-1188">Viral release from host cell</keyword>
<dbReference type="HOGENOM" id="CLU_902819_0_0_0"/>
<evidence type="ECO:0000313" key="4">
    <source>
        <dbReference type="Proteomes" id="UP000000845"/>
    </source>
</evidence>
<gene>
    <name evidence="3" type="ordered locus">Sterm_0852</name>
</gene>
<evidence type="ECO:0000256" key="2">
    <source>
        <dbReference type="ARBA" id="ARBA00023219"/>
    </source>
</evidence>
<dbReference type="GO" id="GO:0051276">
    <property type="term" value="P:chromosome organization"/>
    <property type="evidence" value="ECO:0007669"/>
    <property type="project" value="InterPro"/>
</dbReference>
<dbReference type="InterPro" id="IPR038713">
    <property type="entry name" value="Terminase_Gp1_N_sf"/>
</dbReference>
<dbReference type="Pfam" id="PF03592">
    <property type="entry name" value="Terminase_2"/>
    <property type="match status" value="1"/>
</dbReference>
<dbReference type="KEGG" id="str:Sterm_0852"/>
<evidence type="ECO:0000256" key="1">
    <source>
        <dbReference type="ARBA" id="ARBA00022612"/>
    </source>
</evidence>
<dbReference type="InterPro" id="IPR005335">
    <property type="entry name" value="Terminase_ssu"/>
</dbReference>
<organism evidence="3 4">
    <name type="scientific">Sebaldella termitidis (strain ATCC 33386 / NCTC 11300)</name>
    <dbReference type="NCBI Taxonomy" id="526218"/>
    <lineage>
        <taxon>Bacteria</taxon>
        <taxon>Fusobacteriati</taxon>
        <taxon>Fusobacteriota</taxon>
        <taxon>Fusobacteriia</taxon>
        <taxon>Fusobacteriales</taxon>
        <taxon>Leptotrichiaceae</taxon>
        <taxon>Sebaldella</taxon>
    </lineage>
</organism>
<accession>D1AR36</accession>
<dbReference type="AlphaFoldDB" id="D1AR36"/>
<protein>
    <submittedName>
        <fullName evidence="3">Terminase small subunit</fullName>
    </submittedName>
</protein>
<dbReference type="RefSeq" id="WP_012860320.1">
    <property type="nucleotide sequence ID" value="NC_013517.1"/>
</dbReference>
<dbReference type="InterPro" id="IPR052404">
    <property type="entry name" value="SPP1-like_terminase"/>
</dbReference>
<dbReference type="EMBL" id="CP001739">
    <property type="protein sequence ID" value="ACZ07724.1"/>
    <property type="molecule type" value="Genomic_DNA"/>
</dbReference>
<dbReference type="PANTHER" id="PTHR41328">
    <property type="entry name" value="TERMINASE SMALL SUBUNIT-RELATED"/>
    <property type="match status" value="1"/>
</dbReference>
<reference evidence="4" key="1">
    <citation type="submission" date="2009-09" db="EMBL/GenBank/DDBJ databases">
        <title>The complete chromosome of Sebaldella termitidis ATCC 33386.</title>
        <authorList>
            <consortium name="US DOE Joint Genome Institute (JGI-PGF)"/>
            <person name="Lucas S."/>
            <person name="Copeland A."/>
            <person name="Lapidus A."/>
            <person name="Glavina del Rio T."/>
            <person name="Dalin E."/>
            <person name="Tice H."/>
            <person name="Bruce D."/>
            <person name="Goodwin L."/>
            <person name="Pitluck S."/>
            <person name="Kyrpides N."/>
            <person name="Mavromatis K."/>
            <person name="Ivanova N."/>
            <person name="Mikhailova N."/>
            <person name="Sims D."/>
            <person name="Meincke L."/>
            <person name="Brettin T."/>
            <person name="Detter J.C."/>
            <person name="Han C."/>
            <person name="Larimer F."/>
            <person name="Land M."/>
            <person name="Hauser L."/>
            <person name="Markowitz V."/>
            <person name="Cheng J.F."/>
            <person name="Hugenholtz P."/>
            <person name="Woyke T."/>
            <person name="Wu D."/>
            <person name="Eisen J.A."/>
        </authorList>
    </citation>
    <scope>NUCLEOTIDE SEQUENCE [LARGE SCALE GENOMIC DNA]</scope>
    <source>
        <strain evidence="4">ATCC 33386 / NCTC 11300</strain>
    </source>
</reference>
<name>D1AR36_SEBTE</name>
<dbReference type="STRING" id="526218.Sterm_0852"/>
<evidence type="ECO:0000313" key="3">
    <source>
        <dbReference type="EMBL" id="ACZ07724.1"/>
    </source>
</evidence>
<dbReference type="Proteomes" id="UP000000845">
    <property type="component" value="Chromosome"/>
</dbReference>
<reference evidence="3 4" key="2">
    <citation type="journal article" date="2010" name="Stand. Genomic Sci.">
        <title>Complete genome sequence of Sebaldella termitidis type strain (NCTC 11300).</title>
        <authorList>
            <person name="Harmon-Smith M."/>
            <person name="Celia L."/>
            <person name="Chertkov O."/>
            <person name="Lapidus A."/>
            <person name="Copeland A."/>
            <person name="Glavina Del Rio T."/>
            <person name="Nolan M."/>
            <person name="Lucas S."/>
            <person name="Tice H."/>
            <person name="Cheng J.F."/>
            <person name="Han C."/>
            <person name="Detter J.C."/>
            <person name="Bruce D."/>
            <person name="Goodwin L."/>
            <person name="Pitluck S."/>
            <person name="Pati A."/>
            <person name="Liolios K."/>
            <person name="Ivanova N."/>
            <person name="Mavromatis K."/>
            <person name="Mikhailova N."/>
            <person name="Chen A."/>
            <person name="Palaniappan K."/>
            <person name="Land M."/>
            <person name="Hauser L."/>
            <person name="Chang Y.J."/>
            <person name="Jeffries C.D."/>
            <person name="Brettin T."/>
            <person name="Goker M."/>
            <person name="Beck B."/>
            <person name="Bristow J."/>
            <person name="Eisen J.A."/>
            <person name="Markowitz V."/>
            <person name="Hugenholtz P."/>
            <person name="Kyrpides N.C."/>
            <person name="Klenk H.P."/>
            <person name="Chen F."/>
        </authorList>
    </citation>
    <scope>NUCLEOTIDE SEQUENCE [LARGE SCALE GENOMIC DNA]</scope>
    <source>
        <strain evidence="4">ATCC 33386 / NCTC 11300</strain>
    </source>
</reference>
<keyword evidence="4" id="KW-1185">Reference proteome</keyword>
<keyword evidence="2" id="KW-0231">Viral genome packaging</keyword>